<reference evidence="1 2" key="1">
    <citation type="submission" date="2021-10" db="EMBL/GenBank/DDBJ databases">
        <authorList>
            <person name="Criscuolo A."/>
        </authorList>
    </citation>
    <scope>NUCLEOTIDE SEQUENCE [LARGE SCALE GENOMIC DNA]</scope>
    <source>
        <strain evidence="2">CIP 111899</strain>
    </source>
</reference>
<keyword evidence="2" id="KW-1185">Reference proteome</keyword>
<name>A0ABM8Y996_9BACI</name>
<accession>A0ABM8Y996</accession>
<evidence type="ECO:0008006" key="3">
    <source>
        <dbReference type="Google" id="ProtNLM"/>
    </source>
</evidence>
<proteinExistence type="predicted"/>
<dbReference type="PANTHER" id="PTHR34817">
    <property type="entry name" value="NUCLEOTIDYLTRANSFERASE"/>
    <property type="match status" value="1"/>
</dbReference>
<dbReference type="Pfam" id="PF10127">
    <property type="entry name" value="RlaP"/>
    <property type="match status" value="1"/>
</dbReference>
<dbReference type="Proteomes" id="UP000789423">
    <property type="component" value="Unassembled WGS sequence"/>
</dbReference>
<dbReference type="EMBL" id="CAKJTI010000005">
    <property type="protein sequence ID" value="CAG9612316.1"/>
    <property type="molecule type" value="Genomic_DNA"/>
</dbReference>
<organism evidence="1 2">
    <name type="scientific">Bacillus rhizoplanae</name>
    <dbReference type="NCBI Taxonomy" id="2880966"/>
    <lineage>
        <taxon>Bacteria</taxon>
        <taxon>Bacillati</taxon>
        <taxon>Bacillota</taxon>
        <taxon>Bacilli</taxon>
        <taxon>Bacillales</taxon>
        <taxon>Bacillaceae</taxon>
        <taxon>Bacillus</taxon>
    </lineage>
</organism>
<protein>
    <recommendedName>
        <fullName evidence="3">Nucleotidyltransferase domain-containing protein</fullName>
    </recommendedName>
</protein>
<comment type="caution">
    <text evidence="1">The sequence shown here is derived from an EMBL/GenBank/DDBJ whole genome shotgun (WGS) entry which is preliminary data.</text>
</comment>
<sequence length="263" mass="31127">MRVINMREKIQLELQRIESENDVKILFAVESGSRAWGFPSKDSDYDVRFVYVHRMDWYLSIEQKRDVIEYPISDALDISGWELRKALQLFSKSNPALIEWILSPIVYAKTSNLPECLQEMSSHFDLKATMYHYLHMASKNYRTFLQGEEVKLKKYFYVLRPILACRWLEEKGTLPPVEFERLVNGLVLDADLLKEIEELLEKKKAGIELDAGPKITALNEFLEGTITYYEEYVKGLEKRLVIDIEKLNVLFREMLYKSWKEHW</sequence>
<evidence type="ECO:0000313" key="1">
    <source>
        <dbReference type="EMBL" id="CAG9612316.1"/>
    </source>
</evidence>
<evidence type="ECO:0000313" key="2">
    <source>
        <dbReference type="Proteomes" id="UP000789423"/>
    </source>
</evidence>
<gene>
    <name evidence="1" type="ORF">BACCIP111899_01489</name>
</gene>
<dbReference type="PANTHER" id="PTHR34817:SF2">
    <property type="entry name" value="NUCLEOTIDYLTRANSFERASE"/>
    <property type="match status" value="1"/>
</dbReference>
<dbReference type="InterPro" id="IPR018775">
    <property type="entry name" value="RlaP"/>
</dbReference>